<dbReference type="InterPro" id="IPR051044">
    <property type="entry name" value="MAG_DAG_Lipase"/>
</dbReference>
<evidence type="ECO:0000259" key="1">
    <source>
        <dbReference type="Pfam" id="PF12146"/>
    </source>
</evidence>
<dbReference type="InterPro" id="IPR022742">
    <property type="entry name" value="Hydrolase_4"/>
</dbReference>
<dbReference type="Pfam" id="PF12146">
    <property type="entry name" value="Hydrolase_4"/>
    <property type="match status" value="1"/>
</dbReference>
<dbReference type="Proteomes" id="UP000708148">
    <property type="component" value="Unassembled WGS sequence"/>
</dbReference>
<protein>
    <recommendedName>
        <fullName evidence="1">Serine aminopeptidase S33 domain-containing protein</fullName>
    </recommendedName>
</protein>
<dbReference type="SUPFAM" id="SSF53474">
    <property type="entry name" value="alpha/beta-Hydrolases"/>
    <property type="match status" value="1"/>
</dbReference>
<gene>
    <name evidence="2" type="ORF">OSTQU699_LOCUS1651</name>
</gene>
<dbReference type="Gene3D" id="3.40.50.1820">
    <property type="entry name" value="alpha/beta hydrolase"/>
    <property type="match status" value="1"/>
</dbReference>
<comment type="caution">
    <text evidence="2">The sequence shown here is derived from an EMBL/GenBank/DDBJ whole genome shotgun (WGS) entry which is preliminary data.</text>
</comment>
<accession>A0A8S1IYP4</accession>
<proteinExistence type="predicted"/>
<dbReference type="AlphaFoldDB" id="A0A8S1IYP4"/>
<dbReference type="InterPro" id="IPR029058">
    <property type="entry name" value="AB_hydrolase_fold"/>
</dbReference>
<evidence type="ECO:0000313" key="3">
    <source>
        <dbReference type="Proteomes" id="UP000708148"/>
    </source>
</evidence>
<evidence type="ECO:0000313" key="2">
    <source>
        <dbReference type="EMBL" id="CAD7696290.1"/>
    </source>
</evidence>
<dbReference type="EMBL" id="CAJHUC010000455">
    <property type="protein sequence ID" value="CAD7696290.1"/>
    <property type="molecule type" value="Genomic_DNA"/>
</dbReference>
<keyword evidence="3" id="KW-1185">Reference proteome</keyword>
<sequence length="178" mass="20018">MSIAKALSGMLGCHFVCCSQPSLFKGAVLLAPMLSLEKIAKKGLNPYLKPIASLLSWAVPALPVAENGKNTKFPAIQEAFDKDPGTWTQMTRARVANEYLRVTSELTKLFPSMEFPFLCIHSKEDTFTDPEGSALMHEKAQSKDKTLHLIDDMWHFLMHEPGNEKVQEIVLEWLKQRC</sequence>
<reference evidence="2" key="1">
    <citation type="submission" date="2020-12" db="EMBL/GenBank/DDBJ databases">
        <authorList>
            <person name="Iha C."/>
        </authorList>
    </citation>
    <scope>NUCLEOTIDE SEQUENCE</scope>
</reference>
<dbReference type="OrthoDB" id="2498029at2759"/>
<organism evidence="2 3">
    <name type="scientific">Ostreobium quekettii</name>
    <dbReference type="NCBI Taxonomy" id="121088"/>
    <lineage>
        <taxon>Eukaryota</taxon>
        <taxon>Viridiplantae</taxon>
        <taxon>Chlorophyta</taxon>
        <taxon>core chlorophytes</taxon>
        <taxon>Ulvophyceae</taxon>
        <taxon>TCBD clade</taxon>
        <taxon>Bryopsidales</taxon>
        <taxon>Ostreobineae</taxon>
        <taxon>Ostreobiaceae</taxon>
        <taxon>Ostreobium</taxon>
    </lineage>
</organism>
<dbReference type="PANTHER" id="PTHR11614">
    <property type="entry name" value="PHOSPHOLIPASE-RELATED"/>
    <property type="match status" value="1"/>
</dbReference>
<feature type="domain" description="Serine aminopeptidase S33" evidence="1">
    <location>
        <begin position="9"/>
        <end position="161"/>
    </location>
</feature>
<name>A0A8S1IYP4_9CHLO</name>